<accession>A0A3N0BE97</accession>
<dbReference type="AlphaFoldDB" id="A0A3N0BE97"/>
<dbReference type="SUPFAM" id="SSF56112">
    <property type="entry name" value="Protein kinase-like (PK-like)"/>
    <property type="match status" value="1"/>
</dbReference>
<sequence>MGIDLPERNAFLRCVERARPLLPSRPVGFCHGDYHVGNLLLGSDGELAVIDFDRSRTADPWDDHKRVVWDVEASPAFASGRIDGYFDGDVPDEFWALLAAYCASNAIGSIAWAVHFGEEQVEHHLRQTRDIFESYNEMEHVISKWYAPSSHDMRRDIARTS</sequence>
<dbReference type="Proteomes" id="UP000278632">
    <property type="component" value="Unassembled WGS sequence"/>
</dbReference>
<reference evidence="3" key="1">
    <citation type="submission" date="2018-05" db="EMBL/GenBank/DDBJ databases">
        <title>Genome Sequencing of selected type strains of the family Eggerthellaceae.</title>
        <authorList>
            <person name="Danylec N."/>
            <person name="Stoll D.A."/>
            <person name="Doetsch A."/>
            <person name="Huch M."/>
        </authorList>
    </citation>
    <scope>NUCLEOTIDE SEQUENCE [LARGE SCALE GENOMIC DNA]</scope>
    <source>
        <strain evidence="3">DSM 16106</strain>
    </source>
</reference>
<gene>
    <name evidence="2" type="ORF">DMP08_04620</name>
</gene>
<comment type="caution">
    <text evidence="2">The sequence shown here is derived from an EMBL/GenBank/DDBJ whole genome shotgun (WGS) entry which is preliminary data.</text>
</comment>
<dbReference type="PANTHER" id="PTHR41283">
    <property type="entry name" value="AMINOGLYCOSIDE PHOSPHOTRANSFERASE"/>
    <property type="match status" value="1"/>
</dbReference>
<dbReference type="Pfam" id="PF01636">
    <property type="entry name" value="APH"/>
    <property type="match status" value="1"/>
</dbReference>
<proteinExistence type="predicted"/>
<dbReference type="Gene3D" id="3.90.1200.10">
    <property type="match status" value="1"/>
</dbReference>
<name>A0A3N0BE97_9ACTN</name>
<dbReference type="InterPro" id="IPR002575">
    <property type="entry name" value="Aminoglycoside_PTrfase"/>
</dbReference>
<evidence type="ECO:0000313" key="3">
    <source>
        <dbReference type="Proteomes" id="UP000278632"/>
    </source>
</evidence>
<dbReference type="PANTHER" id="PTHR41283:SF1">
    <property type="entry name" value="AMINOGLYCOSIDE PHOSPHOTRANSFERASE DOMAIN-CONTAINING PROTEIN"/>
    <property type="match status" value="1"/>
</dbReference>
<organism evidence="2 3">
    <name type="scientific">Paraeggerthella hongkongensis</name>
    <dbReference type="NCBI Taxonomy" id="230658"/>
    <lineage>
        <taxon>Bacteria</taxon>
        <taxon>Bacillati</taxon>
        <taxon>Actinomycetota</taxon>
        <taxon>Coriobacteriia</taxon>
        <taxon>Eggerthellales</taxon>
        <taxon>Eggerthellaceae</taxon>
        <taxon>Paraeggerthella</taxon>
    </lineage>
</organism>
<protein>
    <recommendedName>
        <fullName evidence="1">Aminoglycoside phosphotransferase domain-containing protein</fullName>
    </recommendedName>
</protein>
<dbReference type="EMBL" id="QICD01000006">
    <property type="protein sequence ID" value="RNL46000.1"/>
    <property type="molecule type" value="Genomic_DNA"/>
</dbReference>
<keyword evidence="3" id="KW-1185">Reference proteome</keyword>
<evidence type="ECO:0000313" key="2">
    <source>
        <dbReference type="EMBL" id="RNL46000.1"/>
    </source>
</evidence>
<dbReference type="InterPro" id="IPR011009">
    <property type="entry name" value="Kinase-like_dom_sf"/>
</dbReference>
<evidence type="ECO:0000259" key="1">
    <source>
        <dbReference type="Pfam" id="PF01636"/>
    </source>
</evidence>
<feature type="domain" description="Aminoglycoside phosphotransferase" evidence="1">
    <location>
        <begin position="6"/>
        <end position="88"/>
    </location>
</feature>
<dbReference type="OrthoDB" id="3806873at2"/>